<feature type="transmembrane region" description="Helical" evidence="2">
    <location>
        <begin position="159"/>
        <end position="178"/>
    </location>
</feature>
<dbReference type="EMBL" id="CP046455">
    <property type="protein sequence ID" value="QGU06244.1"/>
    <property type="molecule type" value="Genomic_DNA"/>
</dbReference>
<feature type="transmembrane region" description="Helical" evidence="2">
    <location>
        <begin position="386"/>
        <end position="411"/>
    </location>
</feature>
<keyword evidence="5" id="KW-1185">Reference proteome</keyword>
<dbReference type="Pfam" id="PF07786">
    <property type="entry name" value="HGSNAT_cat"/>
    <property type="match status" value="1"/>
</dbReference>
<feature type="domain" description="Heparan-alpha-glucosaminide N-acetyltransferase catalytic" evidence="3">
    <location>
        <begin position="83"/>
        <end position="286"/>
    </location>
</feature>
<keyword evidence="2" id="KW-1133">Transmembrane helix</keyword>
<feature type="compositionally biased region" description="Low complexity" evidence="1">
    <location>
        <begin position="490"/>
        <end position="502"/>
    </location>
</feature>
<dbReference type="AlphaFoldDB" id="A0A6B8VY27"/>
<accession>A0A6B8VY27</accession>
<dbReference type="KEGG" id="cok:COCCU_01415"/>
<evidence type="ECO:0000313" key="4">
    <source>
        <dbReference type="EMBL" id="QGU06244.1"/>
    </source>
</evidence>
<evidence type="ECO:0000256" key="1">
    <source>
        <dbReference type="SAM" id="MobiDB-lite"/>
    </source>
</evidence>
<dbReference type="PANTHER" id="PTHR30590:SF3">
    <property type="entry name" value="HYPOTHETICAL MEMBRANE SPANNING PROTEIN"/>
    <property type="match status" value="1"/>
</dbReference>
<dbReference type="InterPro" id="IPR012429">
    <property type="entry name" value="HGSNAT_cat"/>
</dbReference>
<dbReference type="Proteomes" id="UP000424462">
    <property type="component" value="Chromosome"/>
</dbReference>
<feature type="transmembrane region" description="Helical" evidence="2">
    <location>
        <begin position="281"/>
        <end position="309"/>
    </location>
</feature>
<reference evidence="4 5" key="1">
    <citation type="submission" date="2019-11" db="EMBL/GenBank/DDBJ databases">
        <title>Complete genome sequence of Corynebacterium kalinowskii 1959, a novel Corynebacterium species isolated from soil of a small paddock in Vilsendorf, Germany.</title>
        <authorList>
            <person name="Schaffert L."/>
            <person name="Ruwe M."/>
            <person name="Milse J."/>
            <person name="Hanuschka K."/>
            <person name="Ortseifen V."/>
            <person name="Droste J."/>
            <person name="Brandt D."/>
            <person name="Schlueter L."/>
            <person name="Kutter Y."/>
            <person name="Vinke S."/>
            <person name="Viehoefer P."/>
            <person name="Jacob L."/>
            <person name="Luebke N.-C."/>
            <person name="Schulte-Berndt E."/>
            <person name="Hain C."/>
            <person name="Linder M."/>
            <person name="Schmidt P."/>
            <person name="Wollenschlaeger L."/>
            <person name="Luttermann T."/>
            <person name="Thieme E."/>
            <person name="Hassa J."/>
            <person name="Haak M."/>
            <person name="Wittchen M."/>
            <person name="Mentz A."/>
            <person name="Persicke M."/>
            <person name="Busche T."/>
            <person name="Ruckert C."/>
        </authorList>
    </citation>
    <scope>NUCLEOTIDE SEQUENCE [LARGE SCALE GENOMIC DNA]</scope>
    <source>
        <strain evidence="4 5">2039</strain>
    </source>
</reference>
<dbReference type="RefSeq" id="WP_156229829.1">
    <property type="nucleotide sequence ID" value="NZ_CP046455.1"/>
</dbReference>
<gene>
    <name evidence="4" type="ORF">COCCU_01415</name>
</gene>
<evidence type="ECO:0000313" key="5">
    <source>
        <dbReference type="Proteomes" id="UP000424462"/>
    </source>
</evidence>
<evidence type="ECO:0000256" key="2">
    <source>
        <dbReference type="SAM" id="Phobius"/>
    </source>
</evidence>
<keyword evidence="2" id="KW-0812">Transmembrane</keyword>
<feature type="transmembrane region" description="Helical" evidence="2">
    <location>
        <begin position="84"/>
        <end position="104"/>
    </location>
</feature>
<feature type="region of interest" description="Disordered" evidence="1">
    <location>
        <begin position="1"/>
        <end position="47"/>
    </location>
</feature>
<protein>
    <recommendedName>
        <fullName evidence="3">Heparan-alpha-glucosaminide N-acetyltransferase catalytic domain-containing protein</fullName>
    </recommendedName>
</protein>
<feature type="transmembrane region" description="Helical" evidence="2">
    <location>
        <begin position="208"/>
        <end position="227"/>
    </location>
</feature>
<feature type="transmembrane region" description="Helical" evidence="2">
    <location>
        <begin position="417"/>
        <end position="435"/>
    </location>
</feature>
<feature type="transmembrane region" description="Helical" evidence="2">
    <location>
        <begin position="116"/>
        <end position="139"/>
    </location>
</feature>
<feature type="transmembrane region" description="Helical" evidence="2">
    <location>
        <begin position="184"/>
        <end position="201"/>
    </location>
</feature>
<feature type="region of interest" description="Disordered" evidence="1">
    <location>
        <begin position="463"/>
        <end position="510"/>
    </location>
</feature>
<feature type="transmembrane region" description="Helical" evidence="2">
    <location>
        <begin position="247"/>
        <end position="269"/>
    </location>
</feature>
<feature type="compositionally biased region" description="Polar residues" evidence="1">
    <location>
        <begin position="1"/>
        <end position="19"/>
    </location>
</feature>
<keyword evidence="2" id="KW-0472">Membrane</keyword>
<sequence>MSEQSTPQTSVALESTTPQYAELVPYAAVPEGDSAPGIHPTPGPRPQRLHWTGRRLDGEPVLLDETPDVKEEAGYERQFKGRRLIGLDVARGLALIGMVAVHTIPAWNPITETRSIAWIAAAGNASALFALLAGVGMALMTRGPRHEHGSSLRSQRFKIAIRALLLYGIGILVTTFFVTPVYNILPYYAVMFLLLLPFLGMRKRQLAVWALGLAITMPFVIHLFRYFQPFDVHNEFLLGDFFLAPMAIATSLFFTGTYPAATWIVYLLVGLMIGRLALDRLAIQVSLLGYGALLGIMGHSMSYLSIWFFGGWERMLYSAPEVTVREVLWMIRRGADYQELPATSLAWLTVASPHTNTFFALVQTTGNAMMALGACLLLCRIIPKYLGVLAFLGSMTLTLYTAHLIFLTSYLQEEMPYLSLTLQLIVGTAFVYLWSRFFRQGPLEWVVAKVSGFPPQLLQARQRIDTSASRRRRARTRTSRKHHTGLYTTPGAPAGAVEPAAPTKRRRTRK</sequence>
<feature type="compositionally biased region" description="Basic residues" evidence="1">
    <location>
        <begin position="469"/>
        <end position="484"/>
    </location>
</feature>
<proteinExistence type="predicted"/>
<evidence type="ECO:0000259" key="3">
    <source>
        <dbReference type="Pfam" id="PF07786"/>
    </source>
</evidence>
<organism evidence="4 5">
    <name type="scientific">Corynebacterium occultum</name>
    <dbReference type="NCBI Taxonomy" id="2675219"/>
    <lineage>
        <taxon>Bacteria</taxon>
        <taxon>Bacillati</taxon>
        <taxon>Actinomycetota</taxon>
        <taxon>Actinomycetes</taxon>
        <taxon>Mycobacteriales</taxon>
        <taxon>Corynebacteriaceae</taxon>
        <taxon>Corynebacterium</taxon>
    </lineage>
</organism>
<name>A0A6B8VY27_9CORY</name>
<dbReference type="InterPro" id="IPR052529">
    <property type="entry name" value="Bact_Transport_Assoc"/>
</dbReference>
<dbReference type="PANTHER" id="PTHR30590">
    <property type="entry name" value="INNER MEMBRANE PROTEIN"/>
    <property type="match status" value="1"/>
</dbReference>
<feature type="transmembrane region" description="Helical" evidence="2">
    <location>
        <begin position="358"/>
        <end position="379"/>
    </location>
</feature>